<organism evidence="3 4">
    <name type="scientific">Plakobranchus ocellatus</name>
    <dbReference type="NCBI Taxonomy" id="259542"/>
    <lineage>
        <taxon>Eukaryota</taxon>
        <taxon>Metazoa</taxon>
        <taxon>Spiralia</taxon>
        <taxon>Lophotrochozoa</taxon>
        <taxon>Mollusca</taxon>
        <taxon>Gastropoda</taxon>
        <taxon>Heterobranchia</taxon>
        <taxon>Euthyneura</taxon>
        <taxon>Panpulmonata</taxon>
        <taxon>Sacoglossa</taxon>
        <taxon>Placobranchoidea</taxon>
        <taxon>Plakobranchidae</taxon>
        <taxon>Plakobranchus</taxon>
    </lineage>
</organism>
<dbReference type="PANTHER" id="PTHR35617">
    <property type="entry name" value="PHAGE_INTEGRASE DOMAIN-CONTAINING PROTEIN"/>
    <property type="match status" value="1"/>
</dbReference>
<keyword evidence="1" id="KW-0233">DNA recombination</keyword>
<evidence type="ECO:0000313" key="4">
    <source>
        <dbReference type="Proteomes" id="UP000735302"/>
    </source>
</evidence>
<gene>
    <name evidence="3" type="ORF">PoB_006735600</name>
</gene>
<feature type="region of interest" description="Disordered" evidence="2">
    <location>
        <begin position="26"/>
        <end position="86"/>
    </location>
</feature>
<dbReference type="Proteomes" id="UP000735302">
    <property type="component" value="Unassembled WGS sequence"/>
</dbReference>
<dbReference type="GO" id="GO:0003677">
    <property type="term" value="F:DNA binding"/>
    <property type="evidence" value="ECO:0007669"/>
    <property type="project" value="InterPro"/>
</dbReference>
<keyword evidence="4" id="KW-1185">Reference proteome</keyword>
<dbReference type="InterPro" id="IPR011010">
    <property type="entry name" value="DNA_brk_join_enz"/>
</dbReference>
<dbReference type="Gene3D" id="1.10.443.10">
    <property type="entry name" value="Intergrase catalytic core"/>
    <property type="match status" value="1"/>
</dbReference>
<evidence type="ECO:0000256" key="1">
    <source>
        <dbReference type="ARBA" id="ARBA00023172"/>
    </source>
</evidence>
<accession>A0AAV4D9V0</accession>
<evidence type="ECO:0000313" key="3">
    <source>
        <dbReference type="EMBL" id="GFO40851.1"/>
    </source>
</evidence>
<dbReference type="EMBL" id="BLXT01007646">
    <property type="protein sequence ID" value="GFO40851.1"/>
    <property type="molecule type" value="Genomic_DNA"/>
</dbReference>
<dbReference type="GO" id="GO:0015074">
    <property type="term" value="P:DNA integration"/>
    <property type="evidence" value="ECO:0007669"/>
    <property type="project" value="InterPro"/>
</dbReference>
<sequence length="245" mass="27292">MSKPKAVIKTDASSYAWGAFMNNSIKETSRRRDRKNAGGDSKLENANLVPQVNKDDDGQAHSSKTLNKTRFSPLGSGGSSSITSKTKSDGLRLIREKMKTLVVILSAYRQDRRICVYTCLKQYLKRTKLLRSSSQVFVSTQSLHDGVSKDTLARWLRLNTRIFKAHSTRAAASSVAARGMDISHVLQTAGWSSETTFAKFYNRTTECGRASTRFATSVLDSKSVSLKLKSQLNLMNIKQDDRIDK</sequence>
<reference evidence="3 4" key="1">
    <citation type="journal article" date="2021" name="Elife">
        <title>Chloroplast acquisition without the gene transfer in kleptoplastic sea slugs, Plakobranchus ocellatus.</title>
        <authorList>
            <person name="Maeda T."/>
            <person name="Takahashi S."/>
            <person name="Yoshida T."/>
            <person name="Shimamura S."/>
            <person name="Takaki Y."/>
            <person name="Nagai Y."/>
            <person name="Toyoda A."/>
            <person name="Suzuki Y."/>
            <person name="Arimoto A."/>
            <person name="Ishii H."/>
            <person name="Satoh N."/>
            <person name="Nishiyama T."/>
            <person name="Hasebe M."/>
            <person name="Maruyama T."/>
            <person name="Minagawa J."/>
            <person name="Obokata J."/>
            <person name="Shigenobu S."/>
        </authorList>
    </citation>
    <scope>NUCLEOTIDE SEQUENCE [LARGE SCALE GENOMIC DNA]</scope>
</reference>
<dbReference type="PANTHER" id="PTHR35617:SF3">
    <property type="entry name" value="CORE-BINDING (CB) DOMAIN-CONTAINING PROTEIN"/>
    <property type="match status" value="1"/>
</dbReference>
<comment type="caution">
    <text evidence="3">The sequence shown here is derived from an EMBL/GenBank/DDBJ whole genome shotgun (WGS) entry which is preliminary data.</text>
</comment>
<feature type="compositionally biased region" description="Basic and acidic residues" evidence="2">
    <location>
        <begin position="27"/>
        <end position="43"/>
    </location>
</feature>
<dbReference type="GO" id="GO:0006310">
    <property type="term" value="P:DNA recombination"/>
    <property type="evidence" value="ECO:0007669"/>
    <property type="project" value="UniProtKB-KW"/>
</dbReference>
<protein>
    <submittedName>
        <fullName evidence="3">Tyrosine recombinase</fullName>
    </submittedName>
</protein>
<evidence type="ECO:0000256" key="2">
    <source>
        <dbReference type="SAM" id="MobiDB-lite"/>
    </source>
</evidence>
<dbReference type="InterPro" id="IPR013762">
    <property type="entry name" value="Integrase-like_cat_sf"/>
</dbReference>
<name>A0AAV4D9V0_9GAST</name>
<dbReference type="AlphaFoldDB" id="A0AAV4D9V0"/>
<feature type="compositionally biased region" description="Polar residues" evidence="2">
    <location>
        <begin position="60"/>
        <end position="70"/>
    </location>
</feature>
<proteinExistence type="predicted"/>
<dbReference type="SUPFAM" id="SSF56349">
    <property type="entry name" value="DNA breaking-rejoining enzymes"/>
    <property type="match status" value="1"/>
</dbReference>